<protein>
    <recommendedName>
        <fullName evidence="3">N-acetyl-D-glucosamine kinase</fullName>
        <ecNumber evidence="2">2.7.1.59</ecNumber>
    </recommendedName>
    <alternativeName>
        <fullName evidence="4">GlcNAc kinase</fullName>
    </alternativeName>
</protein>
<dbReference type="CDD" id="cd24078">
    <property type="entry name" value="ASKHA_NBD_NAGK_meta"/>
    <property type="match status" value="1"/>
</dbReference>
<proteinExistence type="inferred from homology"/>
<evidence type="ECO:0000256" key="2">
    <source>
        <dbReference type="ARBA" id="ARBA00012122"/>
    </source>
</evidence>
<sequence>MSDNLNGFYFGGIEGGGTHSTMVLLKGDGTKVAQSEGDCTNHWLVGIDTALKRMNEMVEEVKKAAGLQPETKLKSLGMSLSGGDTPECQEKISNGMANKYPGTSEHYKVCNDAIGAMATATPEGGIVLIAGTGSNCQLVNPDQSTQGCGGWGHLVGDEGSAYWITQKALKILFDHEDNLKLCSMDLSCVRRVMCKHFQIKEKAELLDFLYSKFEKAYFANMCALLAKEAVEHQDPLCLHIFKEAGRVLAHHILAVAPKIDKSLLAMEGGLHVVSVGSVWKSWDLLKEGFLEGLRPQSDNGVLVPEFTLMKLNVNGAFGAAAIGAKQAGIKLPMNYAANAEVLFHHKF</sequence>
<comment type="caution">
    <text evidence="5">The sequence shown here is derived from an EMBL/GenBank/DDBJ whole genome shotgun (WGS) entry which is preliminary data.</text>
</comment>
<gene>
    <name evidence="5" type="ORF">OFUS_LOCUS9910</name>
</gene>
<dbReference type="OrthoDB" id="311172at2759"/>
<dbReference type="Gene3D" id="3.30.420.40">
    <property type="match status" value="1"/>
</dbReference>
<organism evidence="5 6">
    <name type="scientific">Owenia fusiformis</name>
    <name type="common">Polychaete worm</name>
    <dbReference type="NCBI Taxonomy" id="6347"/>
    <lineage>
        <taxon>Eukaryota</taxon>
        <taxon>Metazoa</taxon>
        <taxon>Spiralia</taxon>
        <taxon>Lophotrochozoa</taxon>
        <taxon>Annelida</taxon>
        <taxon>Polychaeta</taxon>
        <taxon>Sedentaria</taxon>
        <taxon>Canalipalpata</taxon>
        <taxon>Sabellida</taxon>
        <taxon>Oweniida</taxon>
        <taxon>Oweniidae</taxon>
        <taxon>Owenia</taxon>
    </lineage>
</organism>
<evidence type="ECO:0000313" key="6">
    <source>
        <dbReference type="Proteomes" id="UP000749559"/>
    </source>
</evidence>
<dbReference type="EMBL" id="CAIIXF020000005">
    <property type="protein sequence ID" value="CAH1783582.1"/>
    <property type="molecule type" value="Genomic_DNA"/>
</dbReference>
<evidence type="ECO:0000256" key="4">
    <source>
        <dbReference type="ARBA" id="ARBA00031123"/>
    </source>
</evidence>
<dbReference type="Pfam" id="PF01869">
    <property type="entry name" value="BcrAD_BadFG"/>
    <property type="match status" value="1"/>
</dbReference>
<dbReference type="PANTHER" id="PTHR12862">
    <property type="entry name" value="BADF TYPE ATPASE DOMAIN-CONTAINING PROTEIN"/>
    <property type="match status" value="1"/>
</dbReference>
<dbReference type="SUPFAM" id="SSF53067">
    <property type="entry name" value="Actin-like ATPase domain"/>
    <property type="match status" value="2"/>
</dbReference>
<dbReference type="AlphaFoldDB" id="A0A8J1T7F8"/>
<dbReference type="InterPro" id="IPR039758">
    <property type="entry name" value="NAGK-like"/>
</dbReference>
<dbReference type="PANTHER" id="PTHR12862:SF0">
    <property type="entry name" value="N-ACETYL-D-GLUCOSAMINE KINASE"/>
    <property type="match status" value="1"/>
</dbReference>
<reference evidence="5" key="1">
    <citation type="submission" date="2022-03" db="EMBL/GenBank/DDBJ databases">
        <authorList>
            <person name="Martin C."/>
        </authorList>
    </citation>
    <scope>NUCLEOTIDE SEQUENCE</scope>
</reference>
<dbReference type="EC" id="2.7.1.59" evidence="2"/>
<dbReference type="InterPro" id="IPR043129">
    <property type="entry name" value="ATPase_NBD"/>
</dbReference>
<evidence type="ECO:0000256" key="1">
    <source>
        <dbReference type="ARBA" id="ARBA00006198"/>
    </source>
</evidence>
<accession>A0A8J1T7F8</accession>
<dbReference type="Proteomes" id="UP000749559">
    <property type="component" value="Unassembled WGS sequence"/>
</dbReference>
<keyword evidence="6" id="KW-1185">Reference proteome</keyword>
<dbReference type="GO" id="GO:0045127">
    <property type="term" value="F:N-acetylglucosamine kinase activity"/>
    <property type="evidence" value="ECO:0007669"/>
    <property type="project" value="UniProtKB-EC"/>
</dbReference>
<dbReference type="InterPro" id="IPR002731">
    <property type="entry name" value="ATPase_BadF"/>
</dbReference>
<name>A0A8J1T7F8_OWEFU</name>
<comment type="similarity">
    <text evidence="1">Belongs to the eukaryotic-type N-acetylglucosamine kinase family.</text>
</comment>
<evidence type="ECO:0000313" key="5">
    <source>
        <dbReference type="EMBL" id="CAH1783582.1"/>
    </source>
</evidence>
<evidence type="ECO:0000256" key="3">
    <source>
        <dbReference type="ARBA" id="ARBA00014974"/>
    </source>
</evidence>